<reference evidence="1" key="1">
    <citation type="submission" date="2022-01" db="EMBL/GenBank/DDBJ databases">
        <title>Genome Sequence Resource for Two Populations of Ditylenchus destructor, the Migratory Endoparasitic Phytonematode.</title>
        <authorList>
            <person name="Zhang H."/>
            <person name="Lin R."/>
            <person name="Xie B."/>
        </authorList>
    </citation>
    <scope>NUCLEOTIDE SEQUENCE</scope>
    <source>
        <strain evidence="1">BazhouSP</strain>
    </source>
</reference>
<gene>
    <name evidence="1" type="ORF">DdX_04797</name>
</gene>
<evidence type="ECO:0000313" key="1">
    <source>
        <dbReference type="EMBL" id="KAI1720559.1"/>
    </source>
</evidence>
<accession>A0AAD4ND66</accession>
<dbReference type="AlphaFoldDB" id="A0AAD4ND66"/>
<keyword evidence="2" id="KW-1185">Reference proteome</keyword>
<name>A0AAD4ND66_9BILA</name>
<dbReference type="EMBL" id="JAKKPZ010000005">
    <property type="protein sequence ID" value="KAI1720559.1"/>
    <property type="molecule type" value="Genomic_DNA"/>
</dbReference>
<evidence type="ECO:0000313" key="2">
    <source>
        <dbReference type="Proteomes" id="UP001201812"/>
    </source>
</evidence>
<dbReference type="Proteomes" id="UP001201812">
    <property type="component" value="Unassembled WGS sequence"/>
</dbReference>
<protein>
    <submittedName>
        <fullName evidence="1">Uncharacterized protein</fullName>
    </submittedName>
</protein>
<comment type="caution">
    <text evidence="1">The sequence shown here is derived from an EMBL/GenBank/DDBJ whole genome shotgun (WGS) entry which is preliminary data.</text>
</comment>
<sequence length="81" mass="9517">MLTHPHNTLQLQPQLYQGLADFGETSFDTDPSILPMRKRNVLMFSKLYRSAWPYVGRNAKERKRFAPELNSRPLVFEYMGN</sequence>
<proteinExistence type="predicted"/>
<organism evidence="1 2">
    <name type="scientific">Ditylenchus destructor</name>
    <dbReference type="NCBI Taxonomy" id="166010"/>
    <lineage>
        <taxon>Eukaryota</taxon>
        <taxon>Metazoa</taxon>
        <taxon>Ecdysozoa</taxon>
        <taxon>Nematoda</taxon>
        <taxon>Chromadorea</taxon>
        <taxon>Rhabditida</taxon>
        <taxon>Tylenchina</taxon>
        <taxon>Tylenchomorpha</taxon>
        <taxon>Sphaerularioidea</taxon>
        <taxon>Anguinidae</taxon>
        <taxon>Anguininae</taxon>
        <taxon>Ditylenchus</taxon>
    </lineage>
</organism>